<keyword evidence="2" id="KW-0472">Membrane</keyword>
<dbReference type="GO" id="GO:0006355">
    <property type="term" value="P:regulation of DNA-templated transcription"/>
    <property type="evidence" value="ECO:0007669"/>
    <property type="project" value="InterPro"/>
</dbReference>
<organism evidence="4 5">
    <name type="scientific">Leptonema illini</name>
    <dbReference type="NCBI Taxonomy" id="183"/>
    <lineage>
        <taxon>Bacteria</taxon>
        <taxon>Pseudomonadati</taxon>
        <taxon>Spirochaetota</taxon>
        <taxon>Spirochaetia</taxon>
        <taxon>Leptospirales</taxon>
        <taxon>Leptospiraceae</taxon>
        <taxon>Leptonema</taxon>
    </lineage>
</organism>
<accession>A0A833GZS5</accession>
<evidence type="ECO:0000313" key="5">
    <source>
        <dbReference type="Proteomes" id="UP000460298"/>
    </source>
</evidence>
<dbReference type="SUPFAM" id="SSF46894">
    <property type="entry name" value="C-terminal effector domain of the bipartite response regulators"/>
    <property type="match status" value="1"/>
</dbReference>
<dbReference type="AlphaFoldDB" id="A0A833GZS5"/>
<feature type="transmembrane region" description="Helical" evidence="2">
    <location>
        <begin position="21"/>
        <end position="41"/>
    </location>
</feature>
<evidence type="ECO:0000313" key="4">
    <source>
        <dbReference type="EMBL" id="KAB2930909.1"/>
    </source>
</evidence>
<sequence length="193" mass="22191">MDEPVHQSLNPIPAGPFSRPGAILVGALVFLNLYDVLYHLVTEQTLSLHQLSEAVMVTSITAFAIFLLLRHRRTLGRAGEQMERIRAEADEARREAEKTADELRRYRQENRDAFESLRRAMSDQFARWRFSPEEQRAARLIIQGLSFREIAARLNKSEKTIRNQSLSIYEKSGMTGRNDLAAFFLLDILDIDE</sequence>
<feature type="transmembrane region" description="Helical" evidence="2">
    <location>
        <begin position="47"/>
        <end position="69"/>
    </location>
</feature>
<comment type="caution">
    <text evidence="4">The sequence shown here is derived from an EMBL/GenBank/DDBJ whole genome shotgun (WGS) entry which is preliminary data.</text>
</comment>
<dbReference type="Pfam" id="PF00196">
    <property type="entry name" value="GerE"/>
    <property type="match status" value="1"/>
</dbReference>
<dbReference type="GO" id="GO:0003677">
    <property type="term" value="F:DNA binding"/>
    <property type="evidence" value="ECO:0007669"/>
    <property type="project" value="InterPro"/>
</dbReference>
<reference evidence="4 5" key="1">
    <citation type="submission" date="2019-10" db="EMBL/GenBank/DDBJ databases">
        <title>Extracellular Electron Transfer in a Candidatus Methanoperedens spp. Enrichment Culture.</title>
        <authorList>
            <person name="Berger S."/>
            <person name="Rangel Shaw D."/>
            <person name="Berben T."/>
            <person name="In 'T Zandt M."/>
            <person name="Frank J."/>
            <person name="Reimann J."/>
            <person name="Jetten M.S.M."/>
            <person name="Welte C.U."/>
        </authorList>
    </citation>
    <scope>NUCLEOTIDE SEQUENCE [LARGE SCALE GENOMIC DNA]</scope>
    <source>
        <strain evidence="4">SB12</strain>
    </source>
</reference>
<dbReference type="Gene3D" id="1.10.10.10">
    <property type="entry name" value="Winged helix-like DNA-binding domain superfamily/Winged helix DNA-binding domain"/>
    <property type="match status" value="1"/>
</dbReference>
<dbReference type="SMART" id="SM00421">
    <property type="entry name" value="HTH_LUXR"/>
    <property type="match status" value="1"/>
</dbReference>
<name>A0A833GZS5_9LEPT</name>
<protein>
    <submittedName>
        <fullName evidence="4">LuxR family transcriptional regulator</fullName>
    </submittedName>
</protein>
<evidence type="ECO:0000256" key="1">
    <source>
        <dbReference type="SAM" id="Coils"/>
    </source>
</evidence>
<keyword evidence="2" id="KW-0812">Transmembrane</keyword>
<keyword evidence="2" id="KW-1133">Transmembrane helix</keyword>
<evidence type="ECO:0000259" key="3">
    <source>
        <dbReference type="SMART" id="SM00421"/>
    </source>
</evidence>
<gene>
    <name evidence="4" type="ORF">F9K24_15710</name>
</gene>
<keyword evidence="1" id="KW-0175">Coiled coil</keyword>
<feature type="coiled-coil region" evidence="1">
    <location>
        <begin position="75"/>
        <end position="116"/>
    </location>
</feature>
<dbReference type="InterPro" id="IPR036388">
    <property type="entry name" value="WH-like_DNA-bd_sf"/>
</dbReference>
<feature type="domain" description="HTH luxR-type" evidence="3">
    <location>
        <begin position="127"/>
        <end position="184"/>
    </location>
</feature>
<dbReference type="EMBL" id="WBUI01000017">
    <property type="protein sequence ID" value="KAB2930909.1"/>
    <property type="molecule type" value="Genomic_DNA"/>
</dbReference>
<evidence type="ECO:0000256" key="2">
    <source>
        <dbReference type="SAM" id="Phobius"/>
    </source>
</evidence>
<dbReference type="InterPro" id="IPR000792">
    <property type="entry name" value="Tscrpt_reg_LuxR_C"/>
</dbReference>
<dbReference type="InterPro" id="IPR016032">
    <property type="entry name" value="Sig_transdc_resp-reg_C-effctor"/>
</dbReference>
<dbReference type="Proteomes" id="UP000460298">
    <property type="component" value="Unassembled WGS sequence"/>
</dbReference>
<dbReference type="PRINTS" id="PR00038">
    <property type="entry name" value="HTHLUXR"/>
</dbReference>
<proteinExistence type="predicted"/>